<keyword evidence="3" id="KW-0732">Signal</keyword>
<dbReference type="OrthoDB" id="6412813at2759"/>
<evidence type="ECO:0000259" key="4">
    <source>
        <dbReference type="PROSITE" id="PS50263"/>
    </source>
</evidence>
<dbReference type="Proteomes" id="UP000499080">
    <property type="component" value="Unassembled WGS sequence"/>
</dbReference>
<comment type="caution">
    <text evidence="5">The sequence shown here is derived from an EMBL/GenBank/DDBJ whole genome shotgun (WGS) entry which is preliminary data.</text>
</comment>
<evidence type="ECO:0000313" key="6">
    <source>
        <dbReference type="Proteomes" id="UP000499080"/>
    </source>
</evidence>
<comment type="similarity">
    <text evidence="1">Belongs to the carbon-nitrogen hydrolase superfamily. BTD/VNN family.</text>
</comment>
<dbReference type="SUPFAM" id="SSF56317">
    <property type="entry name" value="Carbon-nitrogen hydrolase"/>
    <property type="match status" value="1"/>
</dbReference>
<sequence>MNLPCITALCLFIIFNTSDAEKMGINLFPSGYYRAAVLELKQYDDDSSSGSEIIDINLGKYTKAAQLAKSNNVDIIVFPEKGLFPMKMDNMTWFLNYAEDIPDGSEEVNPCREKTFSNSPILRNLSCIAQKNNFFVVATLIDIKTCEVHKNCKSRIDKNSCVTDSSDCPDNDYFNFNTLVVFNRKGTLVVRYYKRHPFTPLEAGISTPQYPEPAYFDTGFGTFATDIGFDFLFNDSVIDVEKRPWTTGISYGNWWFDHTPLFYFAVPNQQAWCLTNEVTVLSSDVHAPNLASLGSGIYIPGKGAVIYSYNPDGKSKLLISNVPSSPLSTLLNKKSLNTKFFYIDDDDTVTELNGEEPRDFKEECGENVLGMNPGSLTDYRCKQTEVEQYTFVKLNETEDYINICSNNFCCSLEYQAESMNETFYFAVSGNRLNFYDIYWFGVQSCFLSRCEPVDDEPCRNFLLKSDTKFHSIKITGLFNTSHIYPHILDSELRLTDRDEWSFDGKSQLSYKNRKGKNVLFANLYGRKYQEDGLVDN</sequence>
<feature type="domain" description="CN hydrolase" evidence="4">
    <location>
        <begin position="33"/>
        <end position="324"/>
    </location>
</feature>
<dbReference type="GO" id="GO:0016787">
    <property type="term" value="F:hydrolase activity"/>
    <property type="evidence" value="ECO:0007669"/>
    <property type="project" value="UniProtKB-KW"/>
</dbReference>
<dbReference type="Pfam" id="PF00795">
    <property type="entry name" value="CN_hydrolase"/>
    <property type="match status" value="1"/>
</dbReference>
<keyword evidence="6" id="KW-1185">Reference proteome</keyword>
<proteinExistence type="inferred from homology"/>
<dbReference type="EMBL" id="BGPR01003703">
    <property type="protein sequence ID" value="GBM91383.1"/>
    <property type="molecule type" value="Genomic_DNA"/>
</dbReference>
<feature type="chain" id="PRO_5021325524" evidence="3">
    <location>
        <begin position="21"/>
        <end position="536"/>
    </location>
</feature>
<organism evidence="5 6">
    <name type="scientific">Araneus ventricosus</name>
    <name type="common">Orbweaver spider</name>
    <name type="synonym">Epeira ventricosa</name>
    <dbReference type="NCBI Taxonomy" id="182803"/>
    <lineage>
        <taxon>Eukaryota</taxon>
        <taxon>Metazoa</taxon>
        <taxon>Ecdysozoa</taxon>
        <taxon>Arthropoda</taxon>
        <taxon>Chelicerata</taxon>
        <taxon>Arachnida</taxon>
        <taxon>Araneae</taxon>
        <taxon>Araneomorphae</taxon>
        <taxon>Entelegynae</taxon>
        <taxon>Araneoidea</taxon>
        <taxon>Araneidae</taxon>
        <taxon>Araneus</taxon>
    </lineage>
</organism>
<dbReference type="Gene3D" id="3.60.110.10">
    <property type="entry name" value="Carbon-nitrogen hydrolase"/>
    <property type="match status" value="1"/>
</dbReference>
<dbReference type="InterPro" id="IPR040154">
    <property type="entry name" value="Biotinidase/VNN"/>
</dbReference>
<dbReference type="PANTHER" id="PTHR10609">
    <property type="entry name" value="BIOTINIDASE-RELATED"/>
    <property type="match status" value="1"/>
</dbReference>
<dbReference type="AlphaFoldDB" id="A0A4Y2JLX7"/>
<accession>A0A4Y2JLX7</accession>
<evidence type="ECO:0000313" key="5">
    <source>
        <dbReference type="EMBL" id="GBM91383.1"/>
    </source>
</evidence>
<evidence type="ECO:0000256" key="2">
    <source>
        <dbReference type="ARBA" id="ARBA00022801"/>
    </source>
</evidence>
<dbReference type="InterPro" id="IPR003010">
    <property type="entry name" value="C-N_Hydrolase"/>
</dbReference>
<dbReference type="Pfam" id="PF19018">
    <property type="entry name" value="Vanin_C"/>
    <property type="match status" value="1"/>
</dbReference>
<dbReference type="PANTHER" id="PTHR10609:SF27">
    <property type="entry name" value="CN HYDROLASE DOMAIN-CONTAINING PROTEIN-RELATED"/>
    <property type="match status" value="1"/>
</dbReference>
<name>A0A4Y2JLX7_ARAVE</name>
<protein>
    <submittedName>
        <fullName evidence="5">Vascular non-inflammatory molecule 2</fullName>
    </submittedName>
</protein>
<dbReference type="PROSITE" id="PS50263">
    <property type="entry name" value="CN_HYDROLASE"/>
    <property type="match status" value="1"/>
</dbReference>
<reference evidence="5 6" key="1">
    <citation type="journal article" date="2019" name="Sci. Rep.">
        <title>Orb-weaving spider Araneus ventricosus genome elucidates the spidroin gene catalogue.</title>
        <authorList>
            <person name="Kono N."/>
            <person name="Nakamura H."/>
            <person name="Ohtoshi R."/>
            <person name="Moran D.A.P."/>
            <person name="Shinohara A."/>
            <person name="Yoshida Y."/>
            <person name="Fujiwara M."/>
            <person name="Mori M."/>
            <person name="Tomita M."/>
            <person name="Arakawa K."/>
        </authorList>
    </citation>
    <scope>NUCLEOTIDE SEQUENCE [LARGE SCALE GENOMIC DNA]</scope>
</reference>
<keyword evidence="2" id="KW-0378">Hydrolase</keyword>
<gene>
    <name evidence="5" type="primary">VNN2_3</name>
    <name evidence="5" type="ORF">AVEN_42350_1</name>
</gene>
<dbReference type="InterPro" id="IPR036526">
    <property type="entry name" value="C-N_Hydrolase_sf"/>
</dbReference>
<evidence type="ECO:0000256" key="1">
    <source>
        <dbReference type="ARBA" id="ARBA00008225"/>
    </source>
</evidence>
<feature type="signal peptide" evidence="3">
    <location>
        <begin position="1"/>
        <end position="20"/>
    </location>
</feature>
<evidence type="ECO:0000256" key="3">
    <source>
        <dbReference type="SAM" id="SignalP"/>
    </source>
</evidence>
<dbReference type="InterPro" id="IPR043957">
    <property type="entry name" value="Vanin_C"/>
</dbReference>